<sequence>MTGSSLAIWRGSPNHYNGRNGYAIDHITFHIMVGTLAGTDYCFQLASFMAASHYGVGSDGTIHQWVDENDGSWADANMASDCSGITIEHAGGLAGIPVTAEEIEASARLCADIARRYGWTRLWHDGLNGNVYLHREIPGTDHFGCPDNTINGLPVQTILDRANELLEGDDMPTVEEIWNADINGVKARDRLIGIDNAANGINNRVNGEEWKWLTSRVYRTMLMLKRACGIPDNVIDVPEPVNVKLSDEQMDQLARKVAELVKGN</sequence>
<dbReference type="GO" id="GO:0009253">
    <property type="term" value="P:peptidoglycan catabolic process"/>
    <property type="evidence" value="ECO:0007669"/>
    <property type="project" value="InterPro"/>
</dbReference>
<dbReference type="CDD" id="cd06583">
    <property type="entry name" value="PGRP"/>
    <property type="match status" value="1"/>
</dbReference>
<gene>
    <name evidence="2" type="ORF">EMO91_09465</name>
</gene>
<evidence type="ECO:0000313" key="3">
    <source>
        <dbReference type="Proteomes" id="UP000410049"/>
    </source>
</evidence>
<feature type="domain" description="N-acetylmuramoyl-L-alanine amidase" evidence="1">
    <location>
        <begin position="22"/>
        <end position="142"/>
    </location>
</feature>
<dbReference type="InterPro" id="IPR036505">
    <property type="entry name" value="Amidase/PGRP_sf"/>
</dbReference>
<dbReference type="Gene3D" id="3.40.80.10">
    <property type="entry name" value="Peptidoglycan recognition protein-like"/>
    <property type="match status" value="1"/>
</dbReference>
<evidence type="ECO:0000313" key="2">
    <source>
        <dbReference type="EMBL" id="KAA8827260.1"/>
    </source>
</evidence>
<protein>
    <submittedName>
        <fullName evidence="2">N-acetylmuramoyl-L-alanine amidase</fullName>
    </submittedName>
</protein>
<dbReference type="InterPro" id="IPR002502">
    <property type="entry name" value="Amidase_domain"/>
</dbReference>
<evidence type="ECO:0000259" key="1">
    <source>
        <dbReference type="Pfam" id="PF01510"/>
    </source>
</evidence>
<proteinExistence type="predicted"/>
<comment type="caution">
    <text evidence="2">The sequence shown here is derived from an EMBL/GenBank/DDBJ whole genome shotgun (WGS) entry which is preliminary data.</text>
</comment>
<dbReference type="GO" id="GO:0008745">
    <property type="term" value="F:N-acetylmuramoyl-L-alanine amidase activity"/>
    <property type="evidence" value="ECO:0007669"/>
    <property type="project" value="InterPro"/>
</dbReference>
<accession>A0A5M9ZI80</accession>
<name>A0A5M9ZI80_9BIFI</name>
<dbReference type="EMBL" id="RZUH01000007">
    <property type="protein sequence ID" value="KAA8827260.1"/>
    <property type="molecule type" value="Genomic_DNA"/>
</dbReference>
<dbReference type="Pfam" id="PF01510">
    <property type="entry name" value="Amidase_2"/>
    <property type="match status" value="1"/>
</dbReference>
<dbReference type="AlphaFoldDB" id="A0A5M9ZI80"/>
<reference evidence="2 3" key="1">
    <citation type="journal article" date="2019" name="Syst. Appl. Microbiol.">
        <title>Characterization of Bifidobacterium species in feaces of the Egyptian fruit bat: Description of B. vespertilionis sp. nov. and B. rousetti sp. nov.</title>
        <authorList>
            <person name="Modesto M."/>
            <person name="Satti M."/>
            <person name="Watanabe K."/>
            <person name="Puglisi E."/>
            <person name="Morelli L."/>
            <person name="Huang C.-H."/>
            <person name="Liou J.-S."/>
            <person name="Miyashita M."/>
            <person name="Tamura T."/>
            <person name="Saito S."/>
            <person name="Mori K."/>
            <person name="Huang L."/>
            <person name="Sciavilla P."/>
            <person name="Sandri C."/>
            <person name="Spiezio C."/>
            <person name="Vitali F."/>
            <person name="Cavalieri D."/>
            <person name="Perpetuini G."/>
            <person name="Tofalo R."/>
            <person name="Bonetti A."/>
            <person name="Arita M."/>
            <person name="Mattarelli P."/>
        </authorList>
    </citation>
    <scope>NUCLEOTIDE SEQUENCE [LARGE SCALE GENOMIC DNA]</scope>
    <source>
        <strain evidence="2 3">RST17</strain>
    </source>
</reference>
<dbReference type="Proteomes" id="UP000410049">
    <property type="component" value="Unassembled WGS sequence"/>
</dbReference>
<dbReference type="RefSeq" id="WP_150379729.1">
    <property type="nucleotide sequence ID" value="NZ_RZUH01000007.1"/>
</dbReference>
<organism evidence="2 3">
    <name type="scientific">Bifidobacterium myosotis</name>
    <dbReference type="NCBI Taxonomy" id="1630166"/>
    <lineage>
        <taxon>Bacteria</taxon>
        <taxon>Bacillati</taxon>
        <taxon>Actinomycetota</taxon>
        <taxon>Actinomycetes</taxon>
        <taxon>Bifidobacteriales</taxon>
        <taxon>Bifidobacteriaceae</taxon>
        <taxon>Bifidobacterium</taxon>
    </lineage>
</organism>
<dbReference type="SUPFAM" id="SSF55846">
    <property type="entry name" value="N-acetylmuramoyl-L-alanine amidase-like"/>
    <property type="match status" value="1"/>
</dbReference>